<keyword evidence="5" id="KW-1003">Cell membrane</keyword>
<proteinExistence type="inferred from homology"/>
<dbReference type="GO" id="GO:0006879">
    <property type="term" value="P:intracellular iron ion homeostasis"/>
    <property type="evidence" value="ECO:0007669"/>
    <property type="project" value="TreeGrafter"/>
</dbReference>
<evidence type="ECO:0000256" key="2">
    <source>
        <dbReference type="ARBA" id="ARBA00006278"/>
    </source>
</evidence>
<evidence type="ECO:0000256" key="7">
    <source>
        <dbReference type="ARBA" id="ARBA00022982"/>
    </source>
</evidence>
<keyword evidence="17" id="KW-1185">Reference proteome</keyword>
<keyword evidence="7" id="KW-0249">Electron transport</keyword>
<dbReference type="Pfam" id="PF01794">
    <property type="entry name" value="Ferric_reduct"/>
    <property type="match status" value="1"/>
</dbReference>
<keyword evidence="9" id="KW-0560">Oxidoreductase</keyword>
<dbReference type="InterPro" id="IPR013121">
    <property type="entry name" value="Fe_red_NAD-bd_6"/>
</dbReference>
<comment type="catalytic activity">
    <reaction evidence="12">
        <text>2 a Fe(II)-siderophore + NADP(+) + H(+) = 2 a Fe(III)-siderophore + NADPH</text>
        <dbReference type="Rhea" id="RHEA:28795"/>
        <dbReference type="Rhea" id="RHEA-COMP:11342"/>
        <dbReference type="Rhea" id="RHEA-COMP:11344"/>
        <dbReference type="ChEBI" id="CHEBI:15378"/>
        <dbReference type="ChEBI" id="CHEBI:29033"/>
        <dbReference type="ChEBI" id="CHEBI:29034"/>
        <dbReference type="ChEBI" id="CHEBI:57783"/>
        <dbReference type="ChEBI" id="CHEBI:58349"/>
        <dbReference type="EC" id="1.16.1.9"/>
    </reaction>
</comment>
<evidence type="ECO:0000256" key="13">
    <source>
        <dbReference type="SAM" id="MobiDB-lite"/>
    </source>
</evidence>
<feature type="transmembrane region" description="Helical" evidence="14">
    <location>
        <begin position="127"/>
        <end position="146"/>
    </location>
</feature>
<keyword evidence="10" id="KW-0406">Ion transport</keyword>
<sequence>MDVVQTYAIAAGCGLFCLLLFRTRHLIESLLKTVDLKTSQFLIYPQLIRRHRYLGPWSRAGVLARLCYIAVNMFCVGFNASSLRVASVRAADLALINLIPAFASLHLSFPADLLGLTLKTYRRFHRVLGVMSCCLLAFHVLTILASRTPFPLDQTENLWGLIGALSTGLLFLLSTPFLRRVFYEVYLRTHQFLAVLLMYSIWQHLQLKLWPEQFHPPQAYISHVDDTVKIRLKLSRHLRVEPGQYICLWMPTMSFWSFLQSHPFTVTSWAEGKQDSLDLLIEPRGGFTQRLLLSSKAARKAGGRLQPRLALFTGPYGTSASVDRYETVVMVASGFGIAGQLPYLKKLIYGYNTCTTRTRRVHLVWQLETIAIGIAAQSYLNDALTDDLLDDGNILGISIYIKIGKLDSASWGRRAVWYNGSADLRAILEDGMSRKFINRMQASAMDEMRDNLREIVRGHLEDKVRLLELEYQPVPSESVASESVALESVASEKSVASESVASESVASKATEKSWR</sequence>
<dbReference type="EC" id="1.16.1.9" evidence="3"/>
<evidence type="ECO:0000259" key="15">
    <source>
        <dbReference type="PROSITE" id="PS51384"/>
    </source>
</evidence>
<evidence type="ECO:0000256" key="10">
    <source>
        <dbReference type="ARBA" id="ARBA00023065"/>
    </source>
</evidence>
<name>A0A6A6SMB2_9PLEO</name>
<evidence type="ECO:0000256" key="14">
    <source>
        <dbReference type="SAM" id="Phobius"/>
    </source>
</evidence>
<feature type="transmembrane region" description="Helical" evidence="14">
    <location>
        <begin position="158"/>
        <end position="178"/>
    </location>
</feature>
<dbReference type="InterPro" id="IPR013112">
    <property type="entry name" value="FAD-bd_8"/>
</dbReference>
<comment type="subcellular location">
    <subcellularLocation>
        <location evidence="1">Cell membrane</location>
        <topology evidence="1">Multi-pass membrane protein</topology>
    </subcellularLocation>
</comment>
<dbReference type="InterPro" id="IPR051410">
    <property type="entry name" value="Ferric/Cupric_Reductase"/>
</dbReference>
<dbReference type="InterPro" id="IPR017938">
    <property type="entry name" value="Riboflavin_synthase-like_b-brl"/>
</dbReference>
<dbReference type="Gene3D" id="3.40.50.80">
    <property type="entry name" value="Nucleotide-binding domain of ferredoxin-NADP reductase (FNR) module"/>
    <property type="match status" value="1"/>
</dbReference>
<comment type="similarity">
    <text evidence="2">Belongs to the ferric reductase (FRE) family.</text>
</comment>
<dbReference type="AlphaFoldDB" id="A0A6A6SMB2"/>
<dbReference type="InterPro" id="IPR039261">
    <property type="entry name" value="FNR_nucleotide-bd"/>
</dbReference>
<dbReference type="SUPFAM" id="SSF52343">
    <property type="entry name" value="Ferredoxin reductase-like, C-terminal NADP-linked domain"/>
    <property type="match status" value="1"/>
</dbReference>
<dbReference type="Pfam" id="PF08022">
    <property type="entry name" value="FAD_binding_8"/>
    <property type="match status" value="1"/>
</dbReference>
<evidence type="ECO:0000256" key="3">
    <source>
        <dbReference type="ARBA" id="ARBA00012668"/>
    </source>
</evidence>
<dbReference type="GO" id="GO:0005886">
    <property type="term" value="C:plasma membrane"/>
    <property type="evidence" value="ECO:0007669"/>
    <property type="project" value="UniProtKB-SubCell"/>
</dbReference>
<dbReference type="Proteomes" id="UP000799324">
    <property type="component" value="Unassembled WGS sequence"/>
</dbReference>
<dbReference type="PROSITE" id="PS51384">
    <property type="entry name" value="FAD_FR"/>
    <property type="match status" value="1"/>
</dbReference>
<reference evidence="16" key="1">
    <citation type="journal article" date="2020" name="Stud. Mycol.">
        <title>101 Dothideomycetes genomes: a test case for predicting lifestyles and emergence of pathogens.</title>
        <authorList>
            <person name="Haridas S."/>
            <person name="Albert R."/>
            <person name="Binder M."/>
            <person name="Bloem J."/>
            <person name="Labutti K."/>
            <person name="Salamov A."/>
            <person name="Andreopoulos B."/>
            <person name="Baker S."/>
            <person name="Barry K."/>
            <person name="Bills G."/>
            <person name="Bluhm B."/>
            <person name="Cannon C."/>
            <person name="Castanera R."/>
            <person name="Culley D."/>
            <person name="Daum C."/>
            <person name="Ezra D."/>
            <person name="Gonzalez J."/>
            <person name="Henrissat B."/>
            <person name="Kuo A."/>
            <person name="Liang C."/>
            <person name="Lipzen A."/>
            <person name="Lutzoni F."/>
            <person name="Magnuson J."/>
            <person name="Mondo S."/>
            <person name="Nolan M."/>
            <person name="Ohm R."/>
            <person name="Pangilinan J."/>
            <person name="Park H.-J."/>
            <person name="Ramirez L."/>
            <person name="Alfaro M."/>
            <person name="Sun H."/>
            <person name="Tritt A."/>
            <person name="Yoshinaga Y."/>
            <person name="Zwiers L.-H."/>
            <person name="Turgeon B."/>
            <person name="Goodwin S."/>
            <person name="Spatafora J."/>
            <person name="Crous P."/>
            <person name="Grigoriev I."/>
        </authorList>
    </citation>
    <scope>NUCLEOTIDE SEQUENCE</scope>
    <source>
        <strain evidence="16">CBS 122681</strain>
    </source>
</reference>
<keyword evidence="4" id="KW-0813">Transport</keyword>
<evidence type="ECO:0000256" key="9">
    <source>
        <dbReference type="ARBA" id="ARBA00023002"/>
    </source>
</evidence>
<dbReference type="PANTHER" id="PTHR32361:SF26">
    <property type="entry name" value="FAD-BINDING 8 DOMAIN-CONTAINING PROTEIN-RELATED"/>
    <property type="match status" value="1"/>
</dbReference>
<feature type="transmembrane region" description="Helical" evidence="14">
    <location>
        <begin position="185"/>
        <end position="202"/>
    </location>
</feature>
<evidence type="ECO:0000256" key="5">
    <source>
        <dbReference type="ARBA" id="ARBA00022475"/>
    </source>
</evidence>
<gene>
    <name evidence="16" type="ORF">K491DRAFT_709072</name>
</gene>
<evidence type="ECO:0000256" key="6">
    <source>
        <dbReference type="ARBA" id="ARBA00022692"/>
    </source>
</evidence>
<evidence type="ECO:0000256" key="8">
    <source>
        <dbReference type="ARBA" id="ARBA00022989"/>
    </source>
</evidence>
<dbReference type="InterPro" id="IPR013130">
    <property type="entry name" value="Fe3_Rdtase_TM_dom"/>
</dbReference>
<protein>
    <recommendedName>
        <fullName evidence="3">ferric-chelate reductase (NADPH)</fullName>
        <ecNumber evidence="3">1.16.1.9</ecNumber>
    </recommendedName>
</protein>
<dbReference type="CDD" id="cd06186">
    <property type="entry name" value="NOX_Duox_like_FAD_NADP"/>
    <property type="match status" value="1"/>
</dbReference>
<evidence type="ECO:0000256" key="4">
    <source>
        <dbReference type="ARBA" id="ARBA00022448"/>
    </source>
</evidence>
<keyword evidence="8 14" id="KW-1133">Transmembrane helix</keyword>
<keyword evidence="6 14" id="KW-0812">Transmembrane</keyword>
<accession>A0A6A6SMB2</accession>
<feature type="transmembrane region" description="Helical" evidence="14">
    <location>
        <begin position="6"/>
        <end position="23"/>
    </location>
</feature>
<dbReference type="GO" id="GO:0052851">
    <property type="term" value="F:ferric-chelate reductase (NADPH) activity"/>
    <property type="evidence" value="ECO:0007669"/>
    <property type="project" value="UniProtKB-EC"/>
</dbReference>
<feature type="transmembrane region" description="Helical" evidence="14">
    <location>
        <begin position="62"/>
        <end position="81"/>
    </location>
</feature>
<dbReference type="GO" id="GO:0006826">
    <property type="term" value="P:iron ion transport"/>
    <property type="evidence" value="ECO:0007669"/>
    <property type="project" value="TreeGrafter"/>
</dbReference>
<feature type="domain" description="FAD-binding FR-type" evidence="15">
    <location>
        <begin position="207"/>
        <end position="322"/>
    </location>
</feature>
<dbReference type="InterPro" id="IPR017927">
    <property type="entry name" value="FAD-bd_FR_type"/>
</dbReference>
<dbReference type="EMBL" id="MU004586">
    <property type="protein sequence ID" value="KAF2647753.1"/>
    <property type="molecule type" value="Genomic_DNA"/>
</dbReference>
<evidence type="ECO:0000313" key="17">
    <source>
        <dbReference type="Proteomes" id="UP000799324"/>
    </source>
</evidence>
<dbReference type="OrthoDB" id="4494341at2759"/>
<dbReference type="PANTHER" id="PTHR32361">
    <property type="entry name" value="FERRIC/CUPRIC REDUCTASE TRANSMEMBRANE COMPONENT"/>
    <property type="match status" value="1"/>
</dbReference>
<feature type="transmembrane region" description="Helical" evidence="14">
    <location>
        <begin position="93"/>
        <end position="115"/>
    </location>
</feature>
<organism evidence="16 17">
    <name type="scientific">Lophiostoma macrostomum CBS 122681</name>
    <dbReference type="NCBI Taxonomy" id="1314788"/>
    <lineage>
        <taxon>Eukaryota</taxon>
        <taxon>Fungi</taxon>
        <taxon>Dikarya</taxon>
        <taxon>Ascomycota</taxon>
        <taxon>Pezizomycotina</taxon>
        <taxon>Dothideomycetes</taxon>
        <taxon>Pleosporomycetidae</taxon>
        <taxon>Pleosporales</taxon>
        <taxon>Lophiostomataceae</taxon>
        <taxon>Lophiostoma</taxon>
    </lineage>
</organism>
<evidence type="ECO:0000256" key="1">
    <source>
        <dbReference type="ARBA" id="ARBA00004651"/>
    </source>
</evidence>
<evidence type="ECO:0000256" key="12">
    <source>
        <dbReference type="ARBA" id="ARBA00048483"/>
    </source>
</evidence>
<feature type="compositionally biased region" description="Low complexity" evidence="13">
    <location>
        <begin position="491"/>
        <end position="508"/>
    </location>
</feature>
<dbReference type="SUPFAM" id="SSF63380">
    <property type="entry name" value="Riboflavin synthase domain-like"/>
    <property type="match status" value="1"/>
</dbReference>
<evidence type="ECO:0000256" key="11">
    <source>
        <dbReference type="ARBA" id="ARBA00023136"/>
    </source>
</evidence>
<evidence type="ECO:0000313" key="16">
    <source>
        <dbReference type="EMBL" id="KAF2647753.1"/>
    </source>
</evidence>
<keyword evidence="11 14" id="KW-0472">Membrane</keyword>
<dbReference type="Pfam" id="PF08030">
    <property type="entry name" value="NAD_binding_6"/>
    <property type="match status" value="1"/>
</dbReference>
<feature type="region of interest" description="Disordered" evidence="13">
    <location>
        <begin position="491"/>
        <end position="515"/>
    </location>
</feature>
<dbReference type="GO" id="GO:0015677">
    <property type="term" value="P:copper ion import"/>
    <property type="evidence" value="ECO:0007669"/>
    <property type="project" value="TreeGrafter"/>
</dbReference>